<evidence type="ECO:0000313" key="2">
    <source>
        <dbReference type="Proteomes" id="UP000266673"/>
    </source>
</evidence>
<reference evidence="1 2" key="1">
    <citation type="submission" date="2018-06" db="EMBL/GenBank/DDBJ databases">
        <title>Comparative genomics reveals the genomic features of Rhizophagus irregularis, R. cerebriforme, R. diaphanum and Gigaspora rosea, and their symbiotic lifestyle signature.</title>
        <authorList>
            <person name="Morin E."/>
            <person name="San Clemente H."/>
            <person name="Chen E.C.H."/>
            <person name="De La Providencia I."/>
            <person name="Hainaut M."/>
            <person name="Kuo A."/>
            <person name="Kohler A."/>
            <person name="Murat C."/>
            <person name="Tang N."/>
            <person name="Roy S."/>
            <person name="Loubradou J."/>
            <person name="Henrissat B."/>
            <person name="Grigoriev I.V."/>
            <person name="Corradi N."/>
            <person name="Roux C."/>
            <person name="Martin F.M."/>
        </authorList>
    </citation>
    <scope>NUCLEOTIDE SEQUENCE [LARGE SCALE GENOMIC DNA]</scope>
    <source>
        <strain evidence="1 2">DAOM 194757</strain>
    </source>
</reference>
<proteinExistence type="predicted"/>
<dbReference type="STRING" id="44941.A0A397VUY2"/>
<sequence length="125" mass="13870">MVQVEQKDFMKCMTKPEMVAENFALLENVLVILASKSLVVHLVSQSLCGYDSGDLYLKTLPQVYLVHHQGSSSSTSDGIVIVFNKAHNYQKENSKEFPLITVVLLDVKPNYPTELSKVAIIGISN</sequence>
<dbReference type="PANTHER" id="PTHR22605">
    <property type="entry name" value="RZ-TYPE DOMAIN-CONTAINING PROTEIN"/>
    <property type="match status" value="1"/>
</dbReference>
<dbReference type="InterPro" id="IPR031248">
    <property type="entry name" value="RNF213"/>
</dbReference>
<dbReference type="EMBL" id="QKWP01000138">
    <property type="protein sequence ID" value="RIB26364.1"/>
    <property type="molecule type" value="Genomic_DNA"/>
</dbReference>
<gene>
    <name evidence="1" type="ORF">C2G38_2163578</name>
</gene>
<dbReference type="PANTHER" id="PTHR22605:SF1">
    <property type="entry name" value="RZ-TYPE DOMAIN-CONTAINING PROTEIN"/>
    <property type="match status" value="1"/>
</dbReference>
<dbReference type="Proteomes" id="UP000266673">
    <property type="component" value="Unassembled WGS sequence"/>
</dbReference>
<name>A0A397VUY2_9GLOM</name>
<organism evidence="1 2">
    <name type="scientific">Gigaspora rosea</name>
    <dbReference type="NCBI Taxonomy" id="44941"/>
    <lineage>
        <taxon>Eukaryota</taxon>
        <taxon>Fungi</taxon>
        <taxon>Fungi incertae sedis</taxon>
        <taxon>Mucoromycota</taxon>
        <taxon>Glomeromycotina</taxon>
        <taxon>Glomeromycetes</taxon>
        <taxon>Diversisporales</taxon>
        <taxon>Gigasporaceae</taxon>
        <taxon>Gigaspora</taxon>
    </lineage>
</organism>
<protein>
    <submittedName>
        <fullName evidence="1">Uncharacterized protein</fullName>
    </submittedName>
</protein>
<keyword evidence="2" id="KW-1185">Reference proteome</keyword>
<dbReference type="OrthoDB" id="2406744at2759"/>
<dbReference type="AlphaFoldDB" id="A0A397VUY2"/>
<evidence type="ECO:0000313" key="1">
    <source>
        <dbReference type="EMBL" id="RIB26364.1"/>
    </source>
</evidence>
<comment type="caution">
    <text evidence="1">The sequence shown here is derived from an EMBL/GenBank/DDBJ whole genome shotgun (WGS) entry which is preliminary data.</text>
</comment>
<accession>A0A397VUY2</accession>
<dbReference type="GO" id="GO:0016887">
    <property type="term" value="F:ATP hydrolysis activity"/>
    <property type="evidence" value="ECO:0007669"/>
    <property type="project" value="InterPro"/>
</dbReference>
<dbReference type="GO" id="GO:0004842">
    <property type="term" value="F:ubiquitin-protein transferase activity"/>
    <property type="evidence" value="ECO:0007669"/>
    <property type="project" value="InterPro"/>
</dbReference>